<sequence>MLSLAPSRGGRPGFAAAVACAGGTALKQALVALCTAILPALTAAPAAAQMKTYEIVDRHGFDQPLVAYSLDIPRDWQAEGQILWQKPCSGNELYELVLTARSPDGLTGLRVMPGHQILWMDTAMGGLDPYMTQLMRAEIEAQRNKLRTQFRGSNCHVAQITDPEQIFNTLVLQKRPPGTQVIARRPNAALRASLSQVLGPSQPGFQVFHDAFDVQMTYALNGVPVIERMGFSWYMFQTEFHDPTMRSLSQHTVVNALQFDWAPTARQAADHAVLKQIAASFRANPDWQKRVLEVQRKIAEQRRQHHADAAERRKWDRLYRDIVDDIQHYRFLDYIRQ</sequence>
<dbReference type="Proteomes" id="UP000231553">
    <property type="component" value="Unassembled WGS sequence"/>
</dbReference>
<evidence type="ECO:0000313" key="1">
    <source>
        <dbReference type="EMBL" id="PJE37082.1"/>
    </source>
</evidence>
<dbReference type="EMBL" id="PGTB01000022">
    <property type="protein sequence ID" value="PJE37082.1"/>
    <property type="molecule type" value="Genomic_DNA"/>
</dbReference>
<name>A0A2M8J2S5_9RHOB</name>
<organism evidence="1 2">
    <name type="scientific">Pseudooceanicola lipolyticus</name>
    <dbReference type="NCBI Taxonomy" id="2029104"/>
    <lineage>
        <taxon>Bacteria</taxon>
        <taxon>Pseudomonadati</taxon>
        <taxon>Pseudomonadota</taxon>
        <taxon>Alphaproteobacteria</taxon>
        <taxon>Rhodobacterales</taxon>
        <taxon>Paracoccaceae</taxon>
        <taxon>Pseudooceanicola</taxon>
    </lineage>
</organism>
<gene>
    <name evidence="1" type="ORF">CVM52_08595</name>
</gene>
<reference evidence="1 2" key="1">
    <citation type="journal article" date="2018" name="Int. J. Syst. Evol. Microbiol.">
        <title>Pseudooceanicola lipolyticus sp. nov., a marine alphaproteobacterium, reclassification of Oceanicola flagellatus as Pseudooceanicola flagellatus comb. nov. and emended description of the genus Pseudooceanicola.</title>
        <authorList>
            <person name="Huang M.-M."/>
            <person name="Guo L.-L."/>
            <person name="Wu Y.-H."/>
            <person name="Lai Q.-L."/>
            <person name="Shao Z.-Z."/>
            <person name="Wang C.-S."/>
            <person name="Wu M."/>
            <person name="Xu X.-W."/>
        </authorList>
    </citation>
    <scope>NUCLEOTIDE SEQUENCE [LARGE SCALE GENOMIC DNA]</scope>
    <source>
        <strain evidence="1 2">157</strain>
    </source>
</reference>
<proteinExistence type="predicted"/>
<evidence type="ECO:0000313" key="2">
    <source>
        <dbReference type="Proteomes" id="UP000231553"/>
    </source>
</evidence>
<keyword evidence="2" id="KW-1185">Reference proteome</keyword>
<comment type="caution">
    <text evidence="1">The sequence shown here is derived from an EMBL/GenBank/DDBJ whole genome shotgun (WGS) entry which is preliminary data.</text>
</comment>
<dbReference type="AlphaFoldDB" id="A0A2M8J2S5"/>
<accession>A0A2M8J2S5</accession>
<protein>
    <submittedName>
        <fullName evidence="1">Uncharacterized protein</fullName>
    </submittedName>
</protein>